<dbReference type="SUPFAM" id="SSF51556">
    <property type="entry name" value="Metallo-dependent hydrolases"/>
    <property type="match status" value="1"/>
</dbReference>
<feature type="non-terminal residue" evidence="2">
    <location>
        <position position="331"/>
    </location>
</feature>
<dbReference type="Gene3D" id="3.10.310.70">
    <property type="match status" value="1"/>
</dbReference>
<comment type="caution">
    <text evidence="2">The sequence shown here is derived from an EMBL/GenBank/DDBJ whole genome shotgun (WGS) entry which is preliminary data.</text>
</comment>
<name>X1H002_9ZZZZ</name>
<dbReference type="PANTHER" id="PTHR22642:SF2">
    <property type="entry name" value="PROTEIN LONG AFTER FAR-RED 3"/>
    <property type="match status" value="1"/>
</dbReference>
<dbReference type="InterPro" id="IPR032466">
    <property type="entry name" value="Metal_Hydrolase"/>
</dbReference>
<proteinExistence type="predicted"/>
<gene>
    <name evidence="2" type="ORF">S03H2_18417</name>
</gene>
<dbReference type="SUPFAM" id="SSF51338">
    <property type="entry name" value="Composite domain of metallo-dependent hydrolases"/>
    <property type="match status" value="1"/>
</dbReference>
<dbReference type="InterPro" id="IPR013108">
    <property type="entry name" value="Amidohydro_3"/>
</dbReference>
<feature type="non-terminal residue" evidence="2">
    <location>
        <position position="1"/>
    </location>
</feature>
<organism evidence="2">
    <name type="scientific">marine sediment metagenome</name>
    <dbReference type="NCBI Taxonomy" id="412755"/>
    <lineage>
        <taxon>unclassified sequences</taxon>
        <taxon>metagenomes</taxon>
        <taxon>ecological metagenomes</taxon>
    </lineage>
</organism>
<dbReference type="Gene3D" id="2.30.40.10">
    <property type="entry name" value="Urease, subunit C, domain 1"/>
    <property type="match status" value="1"/>
</dbReference>
<dbReference type="Pfam" id="PF07969">
    <property type="entry name" value="Amidohydro_3"/>
    <property type="match status" value="1"/>
</dbReference>
<protein>
    <recommendedName>
        <fullName evidence="1">Amidohydrolase 3 domain-containing protein</fullName>
    </recommendedName>
</protein>
<dbReference type="EMBL" id="BARU01009558">
    <property type="protein sequence ID" value="GAH38593.1"/>
    <property type="molecule type" value="Genomic_DNA"/>
</dbReference>
<feature type="domain" description="Amidohydrolase 3" evidence="1">
    <location>
        <begin position="27"/>
        <end position="327"/>
    </location>
</feature>
<dbReference type="GO" id="GO:0016810">
    <property type="term" value="F:hydrolase activity, acting on carbon-nitrogen (but not peptide) bonds"/>
    <property type="evidence" value="ECO:0007669"/>
    <property type="project" value="InterPro"/>
</dbReference>
<dbReference type="PANTHER" id="PTHR22642">
    <property type="entry name" value="IMIDAZOLONEPROPIONASE"/>
    <property type="match status" value="1"/>
</dbReference>
<evidence type="ECO:0000313" key="2">
    <source>
        <dbReference type="EMBL" id="GAH38593.1"/>
    </source>
</evidence>
<sequence length="331" mass="37724">AVGIKGDKIASVGTLEKVKLKMGENCEFIDLKGKTLLPGFIDCHMHPMGYINHLLNPDLTNIKSLNELKEYLKEVSEKRKEDEFIIAYNFNEQKFDEAILPNRWDLDKACPKHPVFILRYDGHIGIANTKALKLLELDEHTLVPEHGEIRKDKQGKLTGVISEKALNLVFSRISISDDELIMAAATKTSNYLAQKGLTSIHGIVNADSRFKEDNRQTDEFSLFQSIQNNLWQDCYAFIETEYPERFIELSKRFLHEGRSENKFKIGGLKLYLDGSFGAKTACMFEPFTDAPEECGFCVIEEEEIYEKMKVAHNNSFQIIIHAIGDKANRIA</sequence>
<dbReference type="InterPro" id="IPR011059">
    <property type="entry name" value="Metal-dep_hydrolase_composite"/>
</dbReference>
<dbReference type="AlphaFoldDB" id="X1H002"/>
<accession>X1H002</accession>
<dbReference type="Gene3D" id="3.20.20.140">
    <property type="entry name" value="Metal-dependent hydrolases"/>
    <property type="match status" value="1"/>
</dbReference>
<reference evidence="2" key="1">
    <citation type="journal article" date="2014" name="Front. Microbiol.">
        <title>High frequency of phylogenetically diverse reductive dehalogenase-homologous genes in deep subseafloor sedimentary metagenomes.</title>
        <authorList>
            <person name="Kawai M."/>
            <person name="Futagami T."/>
            <person name="Toyoda A."/>
            <person name="Takaki Y."/>
            <person name="Nishi S."/>
            <person name="Hori S."/>
            <person name="Arai W."/>
            <person name="Tsubouchi T."/>
            <person name="Morono Y."/>
            <person name="Uchiyama I."/>
            <person name="Ito T."/>
            <person name="Fujiyama A."/>
            <person name="Inagaki F."/>
            <person name="Takami H."/>
        </authorList>
    </citation>
    <scope>NUCLEOTIDE SEQUENCE</scope>
    <source>
        <strain evidence="2">Expedition CK06-06</strain>
    </source>
</reference>
<evidence type="ECO:0000259" key="1">
    <source>
        <dbReference type="Pfam" id="PF07969"/>
    </source>
</evidence>